<dbReference type="GO" id="GO:0016020">
    <property type="term" value="C:membrane"/>
    <property type="evidence" value="ECO:0007669"/>
    <property type="project" value="InterPro"/>
</dbReference>
<feature type="transmembrane region" description="Helical" evidence="7">
    <location>
        <begin position="86"/>
        <end position="110"/>
    </location>
</feature>
<dbReference type="PANTHER" id="PTHR45665">
    <property type="entry name" value="AQUAPORIN-8"/>
    <property type="match status" value="1"/>
</dbReference>
<dbReference type="GO" id="GO:0012505">
    <property type="term" value="C:endomembrane system"/>
    <property type="evidence" value="ECO:0007669"/>
    <property type="project" value="UniProtKB-SubCell"/>
</dbReference>
<reference evidence="8" key="1">
    <citation type="submission" date="2020-05" db="EMBL/GenBank/DDBJ databases">
        <authorList>
            <person name="Chiriac C."/>
            <person name="Salcher M."/>
            <person name="Ghai R."/>
            <person name="Kavagutti S V."/>
        </authorList>
    </citation>
    <scope>NUCLEOTIDE SEQUENCE</scope>
</reference>
<evidence type="ECO:0000256" key="1">
    <source>
        <dbReference type="ARBA" id="ARBA00004127"/>
    </source>
</evidence>
<protein>
    <submittedName>
        <fullName evidence="8">Unannotated protein</fullName>
    </submittedName>
</protein>
<keyword evidence="6 7" id="KW-0472">Membrane</keyword>
<keyword evidence="5 7" id="KW-1133">Transmembrane helix</keyword>
<proteinExistence type="predicted"/>
<evidence type="ECO:0000256" key="2">
    <source>
        <dbReference type="ARBA" id="ARBA00022448"/>
    </source>
</evidence>
<sequence>MHVSLRKQLIAEFIGTAILVTVVVGSGVMGTNLTDDTAVALLVNAVATVAGLGALIWIFGPISGAHFNPVVTLWAVIRGSISAKGAWFYGVSQITGAIVGAILANIMFGLTAFQVSTHQRVSLGTFIGEVVATSGLLTVIALLGKNGRSASAHLVVPAWIGSAYFFTSSTSFANPAVTIGRIFSNTFAGIAPSSAMAFIIAQIVGLACALGLLRALAD</sequence>
<dbReference type="GO" id="GO:0019755">
    <property type="term" value="P:one-carbon compound transport"/>
    <property type="evidence" value="ECO:0007669"/>
    <property type="project" value="UniProtKB-ARBA"/>
</dbReference>
<organism evidence="8">
    <name type="scientific">freshwater metagenome</name>
    <dbReference type="NCBI Taxonomy" id="449393"/>
    <lineage>
        <taxon>unclassified sequences</taxon>
        <taxon>metagenomes</taxon>
        <taxon>ecological metagenomes</taxon>
    </lineage>
</organism>
<dbReference type="AlphaFoldDB" id="A0A6J5ZVI8"/>
<keyword evidence="2" id="KW-0813">Transport</keyword>
<comment type="subcellular location">
    <subcellularLocation>
        <location evidence="1">Endomembrane system</location>
        <topology evidence="1">Multi-pass membrane protein</topology>
    </subcellularLocation>
</comment>
<dbReference type="GO" id="GO:0005737">
    <property type="term" value="C:cytoplasm"/>
    <property type="evidence" value="ECO:0007669"/>
    <property type="project" value="UniProtKB-ARBA"/>
</dbReference>
<evidence type="ECO:0000313" key="8">
    <source>
        <dbReference type="EMBL" id="CAB4344800.1"/>
    </source>
</evidence>
<dbReference type="PRINTS" id="PR00783">
    <property type="entry name" value="MINTRINSICP"/>
</dbReference>
<feature type="transmembrane region" description="Helical" evidence="7">
    <location>
        <begin position="187"/>
        <end position="213"/>
    </location>
</feature>
<dbReference type="PANTHER" id="PTHR45665:SF9">
    <property type="entry name" value="AQUAPORIN-8"/>
    <property type="match status" value="1"/>
</dbReference>
<dbReference type="InterPro" id="IPR023271">
    <property type="entry name" value="Aquaporin-like"/>
</dbReference>
<keyword evidence="3 7" id="KW-0812">Transmembrane</keyword>
<evidence type="ECO:0000256" key="5">
    <source>
        <dbReference type="ARBA" id="ARBA00022989"/>
    </source>
</evidence>
<keyword evidence="4" id="KW-0677">Repeat</keyword>
<feature type="transmembrane region" description="Helical" evidence="7">
    <location>
        <begin position="122"/>
        <end position="143"/>
    </location>
</feature>
<dbReference type="Pfam" id="PF00230">
    <property type="entry name" value="MIP"/>
    <property type="match status" value="1"/>
</dbReference>
<feature type="transmembrane region" description="Helical" evidence="7">
    <location>
        <begin position="9"/>
        <end position="29"/>
    </location>
</feature>
<dbReference type="InterPro" id="IPR034294">
    <property type="entry name" value="Aquaporin_transptr"/>
</dbReference>
<evidence type="ECO:0000256" key="7">
    <source>
        <dbReference type="SAM" id="Phobius"/>
    </source>
</evidence>
<gene>
    <name evidence="8" type="ORF">UFOPK3770_01337</name>
</gene>
<dbReference type="InterPro" id="IPR000425">
    <property type="entry name" value="MIP"/>
</dbReference>
<dbReference type="Gene3D" id="1.20.1080.10">
    <property type="entry name" value="Glycerol uptake facilitator protein"/>
    <property type="match status" value="1"/>
</dbReference>
<feature type="transmembrane region" description="Helical" evidence="7">
    <location>
        <begin position="41"/>
        <end position="65"/>
    </location>
</feature>
<dbReference type="SUPFAM" id="SSF81338">
    <property type="entry name" value="Aquaporin-like"/>
    <property type="match status" value="1"/>
</dbReference>
<evidence type="ECO:0000256" key="3">
    <source>
        <dbReference type="ARBA" id="ARBA00022692"/>
    </source>
</evidence>
<evidence type="ECO:0000256" key="6">
    <source>
        <dbReference type="ARBA" id="ARBA00023136"/>
    </source>
</evidence>
<dbReference type="GO" id="GO:0015250">
    <property type="term" value="F:water channel activity"/>
    <property type="evidence" value="ECO:0007669"/>
    <property type="project" value="TreeGrafter"/>
</dbReference>
<dbReference type="EMBL" id="CAESAJ010000207">
    <property type="protein sequence ID" value="CAB4344800.1"/>
    <property type="molecule type" value="Genomic_DNA"/>
</dbReference>
<evidence type="ECO:0000256" key="4">
    <source>
        <dbReference type="ARBA" id="ARBA00022737"/>
    </source>
</evidence>
<name>A0A6J5ZVI8_9ZZZZ</name>
<accession>A0A6J5ZVI8</accession>